<protein>
    <recommendedName>
        <fullName evidence="3">Secreted protein</fullName>
    </recommendedName>
</protein>
<dbReference type="Proteomes" id="UP001054837">
    <property type="component" value="Unassembled WGS sequence"/>
</dbReference>
<organism evidence="1 2">
    <name type="scientific">Caerostris darwini</name>
    <dbReference type="NCBI Taxonomy" id="1538125"/>
    <lineage>
        <taxon>Eukaryota</taxon>
        <taxon>Metazoa</taxon>
        <taxon>Ecdysozoa</taxon>
        <taxon>Arthropoda</taxon>
        <taxon>Chelicerata</taxon>
        <taxon>Arachnida</taxon>
        <taxon>Araneae</taxon>
        <taxon>Araneomorphae</taxon>
        <taxon>Entelegynae</taxon>
        <taxon>Araneoidea</taxon>
        <taxon>Araneidae</taxon>
        <taxon>Caerostris</taxon>
    </lineage>
</organism>
<sequence>MAPFSSILQSGIVFSLSHSFPCLSFPGEARTETPFFESTDLQAAPRPRARHVRISPISCCPGGTFTYRRSTRSCPFSPIGQTFISFRLSPPTHCRFCYKTFPQAYGYWRDAFGILEFRGTLT</sequence>
<dbReference type="EMBL" id="BPLQ01007064">
    <property type="protein sequence ID" value="GIY27562.1"/>
    <property type="molecule type" value="Genomic_DNA"/>
</dbReference>
<evidence type="ECO:0008006" key="3">
    <source>
        <dbReference type="Google" id="ProtNLM"/>
    </source>
</evidence>
<evidence type="ECO:0000313" key="2">
    <source>
        <dbReference type="Proteomes" id="UP001054837"/>
    </source>
</evidence>
<dbReference type="AlphaFoldDB" id="A0AAV4S1S9"/>
<gene>
    <name evidence="1" type="ORF">CDAR_497361</name>
</gene>
<keyword evidence="2" id="KW-1185">Reference proteome</keyword>
<name>A0AAV4S1S9_9ARAC</name>
<accession>A0AAV4S1S9</accession>
<evidence type="ECO:0000313" key="1">
    <source>
        <dbReference type="EMBL" id="GIY27562.1"/>
    </source>
</evidence>
<reference evidence="1 2" key="1">
    <citation type="submission" date="2021-06" db="EMBL/GenBank/DDBJ databases">
        <title>Caerostris darwini draft genome.</title>
        <authorList>
            <person name="Kono N."/>
            <person name="Arakawa K."/>
        </authorList>
    </citation>
    <scope>NUCLEOTIDE SEQUENCE [LARGE SCALE GENOMIC DNA]</scope>
</reference>
<proteinExistence type="predicted"/>
<comment type="caution">
    <text evidence="1">The sequence shown here is derived from an EMBL/GenBank/DDBJ whole genome shotgun (WGS) entry which is preliminary data.</text>
</comment>